<proteinExistence type="predicted"/>
<evidence type="ECO:0000313" key="1">
    <source>
        <dbReference type="EMBL" id="KAJ9095554.1"/>
    </source>
</evidence>
<gene>
    <name evidence="1" type="ORF">QFC19_007538</name>
</gene>
<comment type="caution">
    <text evidence="1">The sequence shown here is derived from an EMBL/GenBank/DDBJ whole genome shotgun (WGS) entry which is preliminary data.</text>
</comment>
<name>A0ACC2V8R6_9TREE</name>
<sequence>MTSVYVSGASGFIAQHIIKQLLEKKYKVVGSVRSTEKGDGLVKNFGPDFQYEIVGDIAAKGAFDESLKKHPEVTIFLHTASPFTFTSDDVENDLLIPAQKGTVNALEGIEKYAPQIKKVVITSSYVAIWDISKEFSDPSHLVNEESWNPVTPTEAKLNALMAYCASKTYAERAAWDFVKKKKPNFTLSTVNPSYVFGPQAFEVKDTLNLSSELVQNFLKLKSTDPLPELSGAFVDVRDVAAAHLVAFEKDEAANQRLVLVAHQFIAQEIADIIHKKFPDKSKNVPIGTPGQTAPVDSWSKKDFSKTEKLLGFEYIGLDQSVVDAIDQIFSK</sequence>
<organism evidence="1 2">
    <name type="scientific">Naganishia cerealis</name>
    <dbReference type="NCBI Taxonomy" id="610337"/>
    <lineage>
        <taxon>Eukaryota</taxon>
        <taxon>Fungi</taxon>
        <taxon>Dikarya</taxon>
        <taxon>Basidiomycota</taxon>
        <taxon>Agaricomycotina</taxon>
        <taxon>Tremellomycetes</taxon>
        <taxon>Filobasidiales</taxon>
        <taxon>Filobasidiaceae</taxon>
        <taxon>Naganishia</taxon>
    </lineage>
</organism>
<evidence type="ECO:0000313" key="2">
    <source>
        <dbReference type="Proteomes" id="UP001241377"/>
    </source>
</evidence>
<keyword evidence="2" id="KW-1185">Reference proteome</keyword>
<protein>
    <submittedName>
        <fullName evidence="1">Uncharacterized protein</fullName>
    </submittedName>
</protein>
<reference evidence="1" key="1">
    <citation type="submission" date="2023-04" db="EMBL/GenBank/DDBJ databases">
        <title>Draft Genome sequencing of Naganishia species isolated from polar environments using Oxford Nanopore Technology.</title>
        <authorList>
            <person name="Leo P."/>
            <person name="Venkateswaran K."/>
        </authorList>
    </citation>
    <scope>NUCLEOTIDE SEQUENCE</scope>
    <source>
        <strain evidence="1">MNA-CCFEE 5261</strain>
    </source>
</reference>
<accession>A0ACC2V8R6</accession>
<dbReference type="Proteomes" id="UP001241377">
    <property type="component" value="Unassembled WGS sequence"/>
</dbReference>
<dbReference type="EMBL" id="JASBWR010000100">
    <property type="protein sequence ID" value="KAJ9095554.1"/>
    <property type="molecule type" value="Genomic_DNA"/>
</dbReference>